<dbReference type="Gramene" id="rna-AYBTSS11_LOCUS12854">
    <property type="protein sequence ID" value="CAJ1947806.1"/>
    <property type="gene ID" value="gene-AYBTSS11_LOCUS12854"/>
</dbReference>
<sequence>MVARASNATVRQVKFDEWKHQLQCQPGRRNRREGVEDRGSGIPTSRGRSELMGAGDDLVMLVTKVLQMYR</sequence>
<dbReference type="AlphaFoldDB" id="A0AA86VAN1"/>
<feature type="non-terminal residue" evidence="2">
    <location>
        <position position="70"/>
    </location>
</feature>
<organism evidence="2 3">
    <name type="scientific">Sphenostylis stenocarpa</name>
    <dbReference type="NCBI Taxonomy" id="92480"/>
    <lineage>
        <taxon>Eukaryota</taxon>
        <taxon>Viridiplantae</taxon>
        <taxon>Streptophyta</taxon>
        <taxon>Embryophyta</taxon>
        <taxon>Tracheophyta</taxon>
        <taxon>Spermatophyta</taxon>
        <taxon>Magnoliopsida</taxon>
        <taxon>eudicotyledons</taxon>
        <taxon>Gunneridae</taxon>
        <taxon>Pentapetalae</taxon>
        <taxon>rosids</taxon>
        <taxon>fabids</taxon>
        <taxon>Fabales</taxon>
        <taxon>Fabaceae</taxon>
        <taxon>Papilionoideae</taxon>
        <taxon>50 kb inversion clade</taxon>
        <taxon>NPAAA clade</taxon>
        <taxon>indigoferoid/millettioid clade</taxon>
        <taxon>Phaseoleae</taxon>
        <taxon>Sphenostylis</taxon>
    </lineage>
</organism>
<accession>A0AA86VAN1</accession>
<evidence type="ECO:0000313" key="3">
    <source>
        <dbReference type="Proteomes" id="UP001189624"/>
    </source>
</evidence>
<name>A0AA86VAN1_9FABA</name>
<reference evidence="2" key="1">
    <citation type="submission" date="2023-10" db="EMBL/GenBank/DDBJ databases">
        <authorList>
            <person name="Domelevo Entfellner J.-B."/>
        </authorList>
    </citation>
    <scope>NUCLEOTIDE SEQUENCE</scope>
</reference>
<evidence type="ECO:0000256" key="1">
    <source>
        <dbReference type="SAM" id="MobiDB-lite"/>
    </source>
</evidence>
<keyword evidence="3" id="KW-1185">Reference proteome</keyword>
<dbReference type="Proteomes" id="UP001189624">
    <property type="component" value="Chromosome 4"/>
</dbReference>
<evidence type="ECO:0000313" key="2">
    <source>
        <dbReference type="EMBL" id="CAJ1947806.1"/>
    </source>
</evidence>
<dbReference type="EMBL" id="OY731401">
    <property type="protein sequence ID" value="CAJ1947806.1"/>
    <property type="molecule type" value="Genomic_DNA"/>
</dbReference>
<proteinExistence type="predicted"/>
<protein>
    <submittedName>
        <fullName evidence="2">Uncharacterized protein</fullName>
    </submittedName>
</protein>
<gene>
    <name evidence="2" type="ORF">AYBTSS11_LOCUS12854</name>
</gene>
<feature type="region of interest" description="Disordered" evidence="1">
    <location>
        <begin position="24"/>
        <end position="50"/>
    </location>
</feature>